<dbReference type="HOGENOM" id="CLU_037423_2_0_9"/>
<dbReference type="NCBIfam" id="TIGR00486">
    <property type="entry name" value="YbgI_SA1388"/>
    <property type="match status" value="1"/>
</dbReference>
<feature type="binding site" evidence="4">
    <location>
        <position position="227"/>
    </location>
    <ligand>
        <name>a divalent metal cation</name>
        <dbReference type="ChEBI" id="CHEBI:60240"/>
        <label>1</label>
    </ligand>
</feature>
<dbReference type="GO" id="GO:0046872">
    <property type="term" value="F:metal ion binding"/>
    <property type="evidence" value="ECO:0007669"/>
    <property type="project" value="UniProtKB-KW"/>
</dbReference>
<dbReference type="FunFam" id="3.40.1390.30:FF:000001">
    <property type="entry name" value="GTP cyclohydrolase 1 type 2"/>
    <property type="match status" value="1"/>
</dbReference>
<evidence type="ECO:0000256" key="4">
    <source>
        <dbReference type="PIRSR" id="PIRSR602678-1"/>
    </source>
</evidence>
<organism evidence="5 6">
    <name type="scientific">Peptoanaerobacter stomatis</name>
    <dbReference type="NCBI Taxonomy" id="796937"/>
    <lineage>
        <taxon>Bacteria</taxon>
        <taxon>Bacillati</taxon>
        <taxon>Bacillota</taxon>
        <taxon>Clostridia</taxon>
        <taxon>Peptostreptococcales</taxon>
        <taxon>Filifactoraceae</taxon>
        <taxon>Peptoanaerobacter</taxon>
    </lineage>
</organism>
<dbReference type="Pfam" id="PF01784">
    <property type="entry name" value="DUF34_NIF3"/>
    <property type="match status" value="1"/>
</dbReference>
<dbReference type="EMBL" id="AFZE01000005">
    <property type="protein sequence ID" value="EHL16174.1"/>
    <property type="molecule type" value="Genomic_DNA"/>
</dbReference>
<evidence type="ECO:0000313" key="5">
    <source>
        <dbReference type="EMBL" id="EHL16174.1"/>
    </source>
</evidence>
<feature type="binding site" evidence="4">
    <location>
        <position position="65"/>
    </location>
    <ligand>
        <name>a divalent metal cation</name>
        <dbReference type="ChEBI" id="CHEBI:60240"/>
        <label>1</label>
    </ligand>
</feature>
<reference evidence="5 6" key="1">
    <citation type="submission" date="2011-08" db="EMBL/GenBank/DDBJ databases">
        <title>The Genome Sequence of Eubacteriaceae bacterium ACC19a.</title>
        <authorList>
            <consortium name="The Broad Institute Genome Sequencing Platform"/>
            <person name="Earl A."/>
            <person name="Ward D."/>
            <person name="Feldgarden M."/>
            <person name="Gevers D."/>
            <person name="Sizova M."/>
            <person name="Hazen A."/>
            <person name="Epstein S."/>
            <person name="Young S.K."/>
            <person name="Zeng Q."/>
            <person name="Gargeya S."/>
            <person name="Fitzgerald M."/>
            <person name="Haas B."/>
            <person name="Abouelleil A."/>
            <person name="Alvarado L."/>
            <person name="Arachchi H.M."/>
            <person name="Berlin A."/>
            <person name="Brown A."/>
            <person name="Chapman S.B."/>
            <person name="Chen Z."/>
            <person name="Dunbar C."/>
            <person name="Freedman E."/>
            <person name="Gearin G."/>
            <person name="Gellesch M."/>
            <person name="Goldberg J."/>
            <person name="Griggs A."/>
            <person name="Gujja S."/>
            <person name="Heiman D."/>
            <person name="Howarth C."/>
            <person name="Larson L."/>
            <person name="Lui A."/>
            <person name="MacDonald P.J.P."/>
            <person name="Montmayeur A."/>
            <person name="Murphy C."/>
            <person name="Neiman D."/>
            <person name="Pearson M."/>
            <person name="Priest M."/>
            <person name="Roberts A."/>
            <person name="Saif S."/>
            <person name="Shea T."/>
            <person name="Shenoy N."/>
            <person name="Sisk P."/>
            <person name="Stolte C."/>
            <person name="Sykes S."/>
            <person name="Wortman J."/>
            <person name="Nusbaum C."/>
            <person name="Birren B."/>
        </authorList>
    </citation>
    <scope>NUCLEOTIDE SEQUENCE [LARGE SCALE GENOMIC DNA]</scope>
    <source>
        <strain evidence="5 6">ACC19a</strain>
    </source>
</reference>
<proteinExistence type="inferred from homology"/>
<sequence>MKLGELAQKLDIILRKDIACNWDNVGLLIGELDSEVTKITLSLELCDNVIDDAIKNGSNLIITHHPLIFSPIKTVISGELKQKWIIKLIKNNIALYTAHTNFDLIRGGLNDHVISLLDVKDILPLGENFEDYYSEFGRIATLNKPMYALDLLKYLQEKLKINDARLISKNNKLITKIALVTGSGSEFIDIATKKADLYITGDLKYHESQDLYQSGLSVIDAGHYGTEKHFGDAMRIFLNKNLSENIEIYISTSLDNPFKQVSEGFCNE</sequence>
<dbReference type="Gene3D" id="3.40.1390.30">
    <property type="entry name" value="NIF3 (NGG1p interacting factor 3)-like"/>
    <property type="match status" value="2"/>
</dbReference>
<dbReference type="PANTHER" id="PTHR13799">
    <property type="entry name" value="NGG1 INTERACTING FACTOR 3"/>
    <property type="match status" value="1"/>
</dbReference>
<keyword evidence="3 4" id="KW-0479">Metal-binding</keyword>
<dbReference type="PANTHER" id="PTHR13799:SF14">
    <property type="entry name" value="GTP CYCLOHYDROLASE 1 TYPE 2 HOMOLOG"/>
    <property type="match status" value="1"/>
</dbReference>
<comment type="similarity">
    <text evidence="1">Belongs to the GTP cyclohydrolase I type 2/NIF3 family.</text>
</comment>
<evidence type="ECO:0000256" key="3">
    <source>
        <dbReference type="ARBA" id="ARBA00022723"/>
    </source>
</evidence>
<gene>
    <name evidence="5" type="ORF">HMPREF9629_01430</name>
</gene>
<dbReference type="Proteomes" id="UP000006437">
    <property type="component" value="Unassembled WGS sequence"/>
</dbReference>
<dbReference type="AlphaFoldDB" id="G9WZ29"/>
<evidence type="ECO:0000313" key="6">
    <source>
        <dbReference type="Proteomes" id="UP000006437"/>
    </source>
</evidence>
<feature type="binding site" evidence="4">
    <location>
        <position position="64"/>
    </location>
    <ligand>
        <name>a divalent metal cation</name>
        <dbReference type="ChEBI" id="CHEBI:60240"/>
        <label>2</label>
    </ligand>
</feature>
<dbReference type="InterPro" id="IPR036069">
    <property type="entry name" value="DUF34/NIF3_sf"/>
</dbReference>
<name>G9WZ29_9FIRM</name>
<dbReference type="InterPro" id="IPR002678">
    <property type="entry name" value="DUF34/NIF3"/>
</dbReference>
<evidence type="ECO:0000256" key="2">
    <source>
        <dbReference type="ARBA" id="ARBA00022112"/>
    </source>
</evidence>
<feature type="binding site" evidence="4">
    <location>
        <position position="103"/>
    </location>
    <ligand>
        <name>a divalent metal cation</name>
        <dbReference type="ChEBI" id="CHEBI:60240"/>
        <label>1</label>
    </ligand>
</feature>
<protein>
    <recommendedName>
        <fullName evidence="2">GTP cyclohydrolase 1 type 2 homolog</fullName>
    </recommendedName>
</protein>
<feature type="binding site" evidence="4">
    <location>
        <position position="223"/>
    </location>
    <ligand>
        <name>a divalent metal cation</name>
        <dbReference type="ChEBI" id="CHEBI:60240"/>
        <label>1</label>
    </ligand>
</feature>
<dbReference type="PATRIC" id="fig|796937.3.peg.626"/>
<evidence type="ECO:0000256" key="1">
    <source>
        <dbReference type="ARBA" id="ARBA00006964"/>
    </source>
</evidence>
<dbReference type="GO" id="GO:0005737">
    <property type="term" value="C:cytoplasm"/>
    <property type="evidence" value="ECO:0007669"/>
    <property type="project" value="TreeGrafter"/>
</dbReference>
<comment type="caution">
    <text evidence="5">The sequence shown here is derived from an EMBL/GenBank/DDBJ whole genome shotgun (WGS) entry which is preliminary data.</text>
</comment>
<dbReference type="BioCyc" id="EBAC796937-HMP:GMGH-1435-MONOMER"/>
<dbReference type="SUPFAM" id="SSF102705">
    <property type="entry name" value="NIF3 (NGG1p interacting factor 3)-like"/>
    <property type="match status" value="1"/>
</dbReference>
<dbReference type="RefSeq" id="WP_009525660.1">
    <property type="nucleotide sequence ID" value="NZ_JBQMYZ010000023.1"/>
</dbReference>
<accession>G9WZ29</accession>